<dbReference type="SUPFAM" id="SSF54593">
    <property type="entry name" value="Glyoxalase/Bleomycin resistance protein/Dihydroxybiphenyl dioxygenase"/>
    <property type="match status" value="1"/>
</dbReference>
<evidence type="ECO:0000313" key="3">
    <source>
        <dbReference type="Proteomes" id="UP000245202"/>
    </source>
</evidence>
<feature type="domain" description="VOC" evidence="1">
    <location>
        <begin position="2"/>
        <end position="133"/>
    </location>
</feature>
<evidence type="ECO:0000313" key="2">
    <source>
        <dbReference type="EMBL" id="GBG11138.1"/>
    </source>
</evidence>
<dbReference type="EMBL" id="BDQX01000384">
    <property type="protein sequence ID" value="GBG11138.1"/>
    <property type="molecule type" value="Genomic_DNA"/>
</dbReference>
<dbReference type="RefSeq" id="WP_108995497.1">
    <property type="nucleotide sequence ID" value="NZ_BDQX01000384.1"/>
</dbReference>
<keyword evidence="3" id="KW-1185">Reference proteome</keyword>
<dbReference type="Proteomes" id="UP000245202">
    <property type="component" value="Unassembled WGS sequence"/>
</dbReference>
<name>A0A2R5F134_9BACL</name>
<proteinExistence type="predicted"/>
<dbReference type="InterPro" id="IPR029068">
    <property type="entry name" value="Glyas_Bleomycin-R_OHBP_Dase"/>
</dbReference>
<comment type="caution">
    <text evidence="2">The sequence shown here is derived from an EMBL/GenBank/DDBJ whole genome shotgun (WGS) entry which is preliminary data.</text>
</comment>
<accession>A0A2R5F134</accession>
<dbReference type="AlphaFoldDB" id="A0A2R5F134"/>
<evidence type="ECO:0000259" key="1">
    <source>
        <dbReference type="PROSITE" id="PS51819"/>
    </source>
</evidence>
<dbReference type="Gene3D" id="3.10.180.10">
    <property type="entry name" value="2,3-Dihydroxybiphenyl 1,2-Dioxygenase, domain 1"/>
    <property type="match status" value="1"/>
</dbReference>
<reference evidence="2 3" key="1">
    <citation type="submission" date="2017-08" db="EMBL/GenBank/DDBJ databases">
        <title>Substantial Increase in Enzyme Production by Combined Drug-Resistance Mutations in Paenibacillus agaridevorans.</title>
        <authorList>
            <person name="Tanaka Y."/>
            <person name="Funane K."/>
            <person name="Hosaka T."/>
            <person name="Shiwa Y."/>
            <person name="Fujita N."/>
            <person name="Miyazaki T."/>
            <person name="Yoshikawa H."/>
            <person name="Murakami K."/>
            <person name="Kasahara K."/>
            <person name="Inaoka T."/>
            <person name="Hiraga Y."/>
            <person name="Ochi K."/>
        </authorList>
    </citation>
    <scope>NUCLEOTIDE SEQUENCE [LARGE SCALE GENOMIC DNA]</scope>
    <source>
        <strain evidence="2 3">T-3040</strain>
    </source>
</reference>
<dbReference type="PROSITE" id="PS51819">
    <property type="entry name" value="VOC"/>
    <property type="match status" value="1"/>
</dbReference>
<protein>
    <recommendedName>
        <fullName evidence="1">VOC domain-containing protein</fullName>
    </recommendedName>
</protein>
<sequence length="240" mass="27218">MKIKEATFLTKEPLGLLPFYRDGLRFPVVTAEEDQLVVQAGDTALRFVRWELGASEEEAESRLVRSYEGQSTPYYHFAFNIPENKLDEAKGWIETVTELGMEAGRDISRSEAWNSDSVYFMDPAGNILELIARHTMDNGIQRPFDPDRDLQCLSEIGLPTRNVAYAVDHLEAIGIGSYQGRNDSFNPVGDEEGMFIVVQPGRRWHFTNLTAECYPFEVFVEGVGKLFLAEDEQGLKLQRN</sequence>
<dbReference type="InterPro" id="IPR037523">
    <property type="entry name" value="VOC_core"/>
</dbReference>
<gene>
    <name evidence="2" type="ORF">PAT3040_05925</name>
</gene>
<organism evidence="2 3">
    <name type="scientific">Paenibacillus agaridevorans</name>
    <dbReference type="NCBI Taxonomy" id="171404"/>
    <lineage>
        <taxon>Bacteria</taxon>
        <taxon>Bacillati</taxon>
        <taxon>Bacillota</taxon>
        <taxon>Bacilli</taxon>
        <taxon>Bacillales</taxon>
        <taxon>Paenibacillaceae</taxon>
        <taxon>Paenibacillus</taxon>
    </lineage>
</organism>